<evidence type="ECO:0000313" key="7">
    <source>
        <dbReference type="Proteomes" id="UP000247810"/>
    </source>
</evidence>
<dbReference type="AlphaFoldDB" id="A0A319D3T3"/>
<keyword evidence="3" id="KW-0804">Transcription</keyword>
<gene>
    <name evidence="6" type="ORF">BO71DRAFT_421188</name>
</gene>
<name>A0A319D3T3_9EURO</name>
<keyword evidence="4" id="KW-0539">Nucleus</keyword>
<dbReference type="InterPro" id="IPR053175">
    <property type="entry name" value="DHMBA_Reg_Transcription_Factor"/>
</dbReference>
<evidence type="ECO:0000256" key="3">
    <source>
        <dbReference type="ARBA" id="ARBA00023163"/>
    </source>
</evidence>
<dbReference type="GO" id="GO:0003677">
    <property type="term" value="F:DNA binding"/>
    <property type="evidence" value="ECO:0007669"/>
    <property type="project" value="UniProtKB-KW"/>
</dbReference>
<dbReference type="InterPro" id="IPR001138">
    <property type="entry name" value="Zn2Cys6_DnaBD"/>
</dbReference>
<evidence type="ECO:0000256" key="2">
    <source>
        <dbReference type="ARBA" id="ARBA00023125"/>
    </source>
</evidence>
<dbReference type="Proteomes" id="UP000247810">
    <property type="component" value="Unassembled WGS sequence"/>
</dbReference>
<dbReference type="OrthoDB" id="5429770at2759"/>
<dbReference type="GO" id="GO:0000981">
    <property type="term" value="F:DNA-binding transcription factor activity, RNA polymerase II-specific"/>
    <property type="evidence" value="ECO:0007669"/>
    <property type="project" value="InterPro"/>
</dbReference>
<dbReference type="VEuPathDB" id="FungiDB:BO71DRAFT_421188"/>
<dbReference type="PROSITE" id="PS50048">
    <property type="entry name" value="ZN2_CY6_FUNGAL_2"/>
    <property type="match status" value="1"/>
</dbReference>
<dbReference type="GO" id="GO:0009893">
    <property type="term" value="P:positive regulation of metabolic process"/>
    <property type="evidence" value="ECO:0007669"/>
    <property type="project" value="UniProtKB-ARBA"/>
</dbReference>
<organism evidence="6 7">
    <name type="scientific">Aspergillus ellipticus CBS 707.79</name>
    <dbReference type="NCBI Taxonomy" id="1448320"/>
    <lineage>
        <taxon>Eukaryota</taxon>
        <taxon>Fungi</taxon>
        <taxon>Dikarya</taxon>
        <taxon>Ascomycota</taxon>
        <taxon>Pezizomycotina</taxon>
        <taxon>Eurotiomycetes</taxon>
        <taxon>Eurotiomycetidae</taxon>
        <taxon>Eurotiales</taxon>
        <taxon>Aspergillaceae</taxon>
        <taxon>Aspergillus</taxon>
        <taxon>Aspergillus subgen. Circumdati</taxon>
    </lineage>
</organism>
<accession>A0A319D3T3</accession>
<protein>
    <submittedName>
        <fullName evidence="6">C6 transcription factor</fullName>
    </submittedName>
</protein>
<dbReference type="InterPro" id="IPR036864">
    <property type="entry name" value="Zn2-C6_fun-type_DNA-bd_sf"/>
</dbReference>
<dbReference type="PANTHER" id="PTHR38791:SF1">
    <property type="entry name" value="TRANSCRIPTION FACTOR, PUTATIVE-RELATED"/>
    <property type="match status" value="1"/>
</dbReference>
<dbReference type="Pfam" id="PF00172">
    <property type="entry name" value="Zn_clus"/>
    <property type="match status" value="1"/>
</dbReference>
<feature type="domain" description="Zn(2)-C6 fungal-type" evidence="5">
    <location>
        <begin position="10"/>
        <end position="38"/>
    </location>
</feature>
<dbReference type="PANTHER" id="PTHR38791">
    <property type="entry name" value="ZN(II)2CYS6 TRANSCRIPTION FACTOR (EUROFUNG)-RELATED-RELATED"/>
    <property type="match status" value="1"/>
</dbReference>
<evidence type="ECO:0000259" key="5">
    <source>
        <dbReference type="PROSITE" id="PS50048"/>
    </source>
</evidence>
<evidence type="ECO:0000256" key="1">
    <source>
        <dbReference type="ARBA" id="ARBA00023015"/>
    </source>
</evidence>
<dbReference type="STRING" id="1448320.A0A319D3T3"/>
<dbReference type="CDD" id="cd00067">
    <property type="entry name" value="GAL4"/>
    <property type="match status" value="1"/>
</dbReference>
<dbReference type="Gene3D" id="4.10.240.10">
    <property type="entry name" value="Zn(2)-C6 fungal-type DNA-binding domain"/>
    <property type="match status" value="1"/>
</dbReference>
<keyword evidence="1" id="KW-0805">Transcription regulation</keyword>
<proteinExistence type="predicted"/>
<dbReference type="EMBL" id="KZ825930">
    <property type="protein sequence ID" value="PYH91970.1"/>
    <property type="molecule type" value="Genomic_DNA"/>
</dbReference>
<evidence type="ECO:0000313" key="6">
    <source>
        <dbReference type="EMBL" id="PYH91970.1"/>
    </source>
</evidence>
<reference evidence="6 7" key="1">
    <citation type="submission" date="2018-02" db="EMBL/GenBank/DDBJ databases">
        <title>The genomes of Aspergillus section Nigri reveals drivers in fungal speciation.</title>
        <authorList>
            <consortium name="DOE Joint Genome Institute"/>
            <person name="Vesth T.C."/>
            <person name="Nybo J."/>
            <person name="Theobald S."/>
            <person name="Brandl J."/>
            <person name="Frisvad J.C."/>
            <person name="Nielsen K.F."/>
            <person name="Lyhne E.K."/>
            <person name="Kogle M.E."/>
            <person name="Kuo A."/>
            <person name="Riley R."/>
            <person name="Clum A."/>
            <person name="Nolan M."/>
            <person name="Lipzen A."/>
            <person name="Salamov A."/>
            <person name="Henrissat B."/>
            <person name="Wiebenga A."/>
            <person name="De vries R.P."/>
            <person name="Grigoriev I.V."/>
            <person name="Mortensen U.H."/>
            <person name="Andersen M.R."/>
            <person name="Baker S.E."/>
        </authorList>
    </citation>
    <scope>NUCLEOTIDE SEQUENCE [LARGE SCALE GENOMIC DNA]</scope>
    <source>
        <strain evidence="6 7">CBS 707.79</strain>
    </source>
</reference>
<dbReference type="SMART" id="SM00066">
    <property type="entry name" value="GAL4"/>
    <property type="match status" value="1"/>
</dbReference>
<sequence length="485" mass="55194">MVYRGKPSKSCRECRRRDIKCDKKKDSCSQCSRAGLSCPGYSNPRDLVILNETAATTEKVMRRRSLQCQHPPNPLSTVLLPTVFQRAKQLYISQYVEDTPPAAGLFSYMQVFHPSTQHDFPLLETVVNAIFMATFSSLHGSRPALYDAQVGYGLALSLTRKAIESPKEAKLDRTLFSILLMSVFERLAISEHEGFNIRNGHLRGAFELMFLRGSGQFTNKSGNAMFLHLTELVILDCLANELDIPSQFLTLKRKALESGMDTSSIRWKFLEAMLQYAQLESYISWSFAAAEIAIYRAEILDSVLNQISRRFPSFISKRQNPEPLCVLEGRSDIYPDYDTHRCWNNIRVVRILLARIIREQCTQLLGTSTDDTLIMGKLHESNRRIMSLCSDIILSIPCPGAREKLSYNILSIRSSTLLFHLHVAKEIASPSGEIRLSIDKRLQYLKGRQSPARQRIMDCLLDGSQKVPNNVWKVWLKIGREDYSI</sequence>
<dbReference type="GO" id="GO:0008270">
    <property type="term" value="F:zinc ion binding"/>
    <property type="evidence" value="ECO:0007669"/>
    <property type="project" value="InterPro"/>
</dbReference>
<evidence type="ECO:0000256" key="4">
    <source>
        <dbReference type="ARBA" id="ARBA00023242"/>
    </source>
</evidence>
<keyword evidence="2" id="KW-0238">DNA-binding</keyword>
<dbReference type="SUPFAM" id="SSF57701">
    <property type="entry name" value="Zn2/Cys6 DNA-binding domain"/>
    <property type="match status" value="1"/>
</dbReference>
<keyword evidence="7" id="KW-1185">Reference proteome</keyword>